<gene>
    <name evidence="1" type="ORF">BAUCODRAFT_125007</name>
</gene>
<dbReference type="AlphaFoldDB" id="M2LJ92"/>
<dbReference type="RefSeq" id="XP_007679132.1">
    <property type="nucleotide sequence ID" value="XM_007680942.1"/>
</dbReference>
<reference evidence="1 2" key="1">
    <citation type="journal article" date="2012" name="PLoS Pathog.">
        <title>Diverse lifestyles and strategies of plant pathogenesis encoded in the genomes of eighteen Dothideomycetes fungi.</title>
        <authorList>
            <person name="Ohm R.A."/>
            <person name="Feau N."/>
            <person name="Henrissat B."/>
            <person name="Schoch C.L."/>
            <person name="Horwitz B.A."/>
            <person name="Barry K.W."/>
            <person name="Condon B.J."/>
            <person name="Copeland A.C."/>
            <person name="Dhillon B."/>
            <person name="Glaser F."/>
            <person name="Hesse C.N."/>
            <person name="Kosti I."/>
            <person name="LaButti K."/>
            <person name="Lindquist E.A."/>
            <person name="Lucas S."/>
            <person name="Salamov A.A."/>
            <person name="Bradshaw R.E."/>
            <person name="Ciuffetti L."/>
            <person name="Hamelin R.C."/>
            <person name="Kema G.H.J."/>
            <person name="Lawrence C."/>
            <person name="Scott J.A."/>
            <person name="Spatafora J.W."/>
            <person name="Turgeon B.G."/>
            <person name="de Wit P.J.G.M."/>
            <person name="Zhong S."/>
            <person name="Goodwin S.B."/>
            <person name="Grigoriev I.V."/>
        </authorList>
    </citation>
    <scope>NUCLEOTIDE SEQUENCE [LARGE SCALE GENOMIC DNA]</scope>
    <source>
        <strain evidence="1 2">UAMH 10762</strain>
    </source>
</reference>
<proteinExistence type="predicted"/>
<dbReference type="HOGENOM" id="CLU_2885421_0_0_1"/>
<dbReference type="Proteomes" id="UP000011761">
    <property type="component" value="Unassembled WGS sequence"/>
</dbReference>
<evidence type="ECO:0000313" key="2">
    <source>
        <dbReference type="Proteomes" id="UP000011761"/>
    </source>
</evidence>
<evidence type="ECO:0000313" key="1">
    <source>
        <dbReference type="EMBL" id="EMC94302.1"/>
    </source>
</evidence>
<accession>M2LJ92</accession>
<name>M2LJ92_BAUPA</name>
<dbReference type="EMBL" id="KB445559">
    <property type="protein sequence ID" value="EMC94302.1"/>
    <property type="molecule type" value="Genomic_DNA"/>
</dbReference>
<protein>
    <submittedName>
        <fullName evidence="1">Uncharacterized protein</fullName>
    </submittedName>
</protein>
<dbReference type="GeneID" id="19107928"/>
<keyword evidence="2" id="KW-1185">Reference proteome</keyword>
<organism evidence="1 2">
    <name type="scientific">Baudoinia panamericana (strain UAMH 10762)</name>
    <name type="common">Angels' share fungus</name>
    <name type="synonym">Baudoinia compniacensis (strain UAMH 10762)</name>
    <dbReference type="NCBI Taxonomy" id="717646"/>
    <lineage>
        <taxon>Eukaryota</taxon>
        <taxon>Fungi</taxon>
        <taxon>Dikarya</taxon>
        <taxon>Ascomycota</taxon>
        <taxon>Pezizomycotina</taxon>
        <taxon>Dothideomycetes</taxon>
        <taxon>Dothideomycetidae</taxon>
        <taxon>Mycosphaerellales</taxon>
        <taxon>Teratosphaeriaceae</taxon>
        <taxon>Baudoinia</taxon>
    </lineage>
</organism>
<dbReference type="KEGG" id="bcom:BAUCODRAFT_125007"/>
<sequence length="63" mass="7155">MFHEQTEDAEESQYVAISIVVGRHTAEGEGSKVRLICAGHLRAWSLGSWKRRGYPKAVEPYCY</sequence>